<protein>
    <recommendedName>
        <fullName evidence="4">Secreted protein</fullName>
    </recommendedName>
</protein>
<comment type="caution">
    <text evidence="2">The sequence shown here is derived from an EMBL/GenBank/DDBJ whole genome shotgun (WGS) entry which is preliminary data.</text>
</comment>
<keyword evidence="1" id="KW-0732">Signal</keyword>
<proteinExistence type="predicted"/>
<feature type="signal peptide" evidence="1">
    <location>
        <begin position="1"/>
        <end position="24"/>
    </location>
</feature>
<evidence type="ECO:0000256" key="1">
    <source>
        <dbReference type="SAM" id="SignalP"/>
    </source>
</evidence>
<evidence type="ECO:0008006" key="4">
    <source>
        <dbReference type="Google" id="ProtNLM"/>
    </source>
</evidence>
<name>A0ABV2AM90_9EUKA</name>
<accession>A0ABV2AM90</accession>
<feature type="chain" id="PRO_5047458114" description="Secreted protein" evidence="1">
    <location>
        <begin position="25"/>
        <end position="92"/>
    </location>
</feature>
<dbReference type="EMBL" id="JBDODL010000738">
    <property type="protein sequence ID" value="MES1920564.1"/>
    <property type="molecule type" value="Genomic_DNA"/>
</dbReference>
<gene>
    <name evidence="2" type="ORF">MHBO_002223</name>
</gene>
<evidence type="ECO:0000313" key="2">
    <source>
        <dbReference type="EMBL" id="MES1920564.1"/>
    </source>
</evidence>
<evidence type="ECO:0000313" key="3">
    <source>
        <dbReference type="Proteomes" id="UP001439008"/>
    </source>
</evidence>
<dbReference type="Proteomes" id="UP001439008">
    <property type="component" value="Unassembled WGS sequence"/>
</dbReference>
<reference evidence="2 3" key="1">
    <citation type="journal article" date="2024" name="BMC Biol.">
        <title>Comparative genomics of Ascetosporea gives new insight into the evolutionary basis for animal parasitism in Rhizaria.</title>
        <authorList>
            <person name="Hiltunen Thoren M."/>
            <person name="Onut-Brannstrom I."/>
            <person name="Alfjorden A."/>
            <person name="Peckova H."/>
            <person name="Swords F."/>
            <person name="Hooper C."/>
            <person name="Holzer A.S."/>
            <person name="Bass D."/>
            <person name="Burki F."/>
        </authorList>
    </citation>
    <scope>NUCLEOTIDE SEQUENCE [LARGE SCALE GENOMIC DNA]</scope>
    <source>
        <strain evidence="2">20-A016</strain>
    </source>
</reference>
<sequence>MLAIKILCFYFSIIALFQQTLVFGECDSNVGPVGSPECVLLTPYYHKYQWATCLTNSYIQTVSKGNANCRDHHATYCFYQCMMELYEIADGK</sequence>
<organism evidence="2 3">
    <name type="scientific">Bonamia ostreae</name>
    <dbReference type="NCBI Taxonomy" id="126728"/>
    <lineage>
        <taxon>Eukaryota</taxon>
        <taxon>Sar</taxon>
        <taxon>Rhizaria</taxon>
        <taxon>Endomyxa</taxon>
        <taxon>Ascetosporea</taxon>
        <taxon>Haplosporida</taxon>
        <taxon>Bonamia</taxon>
    </lineage>
</organism>
<keyword evidence="3" id="KW-1185">Reference proteome</keyword>